<dbReference type="KEGG" id="amt:Amet_3083"/>
<dbReference type="InterPro" id="IPR009936">
    <property type="entry name" value="DUF1468"/>
</dbReference>
<dbReference type="AlphaFoldDB" id="A6TSQ5"/>
<dbReference type="Proteomes" id="UP000001572">
    <property type="component" value="Chromosome"/>
</dbReference>
<evidence type="ECO:0000256" key="1">
    <source>
        <dbReference type="SAM" id="Phobius"/>
    </source>
</evidence>
<feature type="transmembrane region" description="Helical" evidence="1">
    <location>
        <begin position="113"/>
        <end position="132"/>
    </location>
</feature>
<dbReference type="OrthoDB" id="2083753at2"/>
<feature type="transmembrane region" description="Helical" evidence="1">
    <location>
        <begin position="7"/>
        <end position="24"/>
    </location>
</feature>
<feature type="transmembrane region" description="Helical" evidence="1">
    <location>
        <begin position="30"/>
        <end position="51"/>
    </location>
</feature>
<evidence type="ECO:0000313" key="3">
    <source>
        <dbReference type="EMBL" id="ABR49223.1"/>
    </source>
</evidence>
<sequence length="142" mass="16059">MKTMDQKLGWVLLVFTAIFYYLTSQLPKDAAFYPLFITIMLAGLSIVFLINAYRNSAVEEKPMFQGVEIKQLAFITATSCGYVALINVLGYFVATFLYFIVVLFGLKVEKTKLLMISVGFCGFIFVLFKILLKVRLPQGLII</sequence>
<dbReference type="HOGENOM" id="CLU_144684_0_0_9"/>
<feature type="domain" description="DUF1468" evidence="2">
    <location>
        <begin position="9"/>
        <end position="137"/>
    </location>
</feature>
<dbReference type="RefSeq" id="WP_012064189.1">
    <property type="nucleotide sequence ID" value="NC_009633.1"/>
</dbReference>
<keyword evidence="1" id="KW-0472">Membrane</keyword>
<evidence type="ECO:0000259" key="2">
    <source>
        <dbReference type="Pfam" id="PF07331"/>
    </source>
</evidence>
<keyword evidence="1" id="KW-0812">Transmembrane</keyword>
<reference evidence="4" key="1">
    <citation type="journal article" date="2016" name="Genome Announc.">
        <title>Complete genome sequence of Alkaliphilus metalliredigens strain QYMF, an alkaliphilic and metal-reducing bacterium isolated from borax-contaminated leachate ponds.</title>
        <authorList>
            <person name="Hwang C."/>
            <person name="Copeland A."/>
            <person name="Lucas S."/>
            <person name="Lapidus A."/>
            <person name="Barry K."/>
            <person name="Detter J.C."/>
            <person name="Glavina Del Rio T."/>
            <person name="Hammon N."/>
            <person name="Israni S."/>
            <person name="Dalin E."/>
            <person name="Tice H."/>
            <person name="Pitluck S."/>
            <person name="Chertkov O."/>
            <person name="Brettin T."/>
            <person name="Bruce D."/>
            <person name="Han C."/>
            <person name="Schmutz J."/>
            <person name="Larimer F."/>
            <person name="Land M.L."/>
            <person name="Hauser L."/>
            <person name="Kyrpides N."/>
            <person name="Mikhailova N."/>
            <person name="Ye Q."/>
            <person name="Zhou J."/>
            <person name="Richardson P."/>
            <person name="Fields M.W."/>
        </authorList>
    </citation>
    <scope>NUCLEOTIDE SEQUENCE [LARGE SCALE GENOMIC DNA]</scope>
    <source>
        <strain evidence="4">QYMF</strain>
    </source>
</reference>
<accession>A6TSQ5</accession>
<feature type="transmembrane region" description="Helical" evidence="1">
    <location>
        <begin position="72"/>
        <end position="101"/>
    </location>
</feature>
<evidence type="ECO:0000313" key="4">
    <source>
        <dbReference type="Proteomes" id="UP000001572"/>
    </source>
</evidence>
<proteinExistence type="predicted"/>
<protein>
    <recommendedName>
        <fullName evidence="2">DUF1468 domain-containing protein</fullName>
    </recommendedName>
</protein>
<dbReference type="EMBL" id="CP000724">
    <property type="protein sequence ID" value="ABR49223.1"/>
    <property type="molecule type" value="Genomic_DNA"/>
</dbReference>
<dbReference type="Pfam" id="PF07331">
    <property type="entry name" value="TctB"/>
    <property type="match status" value="1"/>
</dbReference>
<keyword evidence="4" id="KW-1185">Reference proteome</keyword>
<organism evidence="3 4">
    <name type="scientific">Alkaliphilus metalliredigens (strain QYMF)</name>
    <dbReference type="NCBI Taxonomy" id="293826"/>
    <lineage>
        <taxon>Bacteria</taxon>
        <taxon>Bacillati</taxon>
        <taxon>Bacillota</taxon>
        <taxon>Clostridia</taxon>
        <taxon>Peptostreptococcales</taxon>
        <taxon>Natronincolaceae</taxon>
        <taxon>Alkaliphilus</taxon>
    </lineage>
</organism>
<dbReference type="STRING" id="293826.Amet_3083"/>
<name>A6TSQ5_ALKMQ</name>
<keyword evidence="1" id="KW-1133">Transmembrane helix</keyword>
<gene>
    <name evidence="3" type="ordered locus">Amet_3083</name>
</gene>